<evidence type="ECO:0000313" key="3">
    <source>
        <dbReference type="Proteomes" id="UP000280598"/>
    </source>
</evidence>
<dbReference type="Proteomes" id="UP000280598">
    <property type="component" value="Unassembled WGS sequence"/>
</dbReference>
<dbReference type="AlphaFoldDB" id="A0A3M7H8A8"/>
<reference evidence="2 3" key="1">
    <citation type="journal article" date="2018" name="BMC Genomics">
        <title>Genomic evidence for intraspecific hybridization in a clonal and extremely halotolerant yeast.</title>
        <authorList>
            <person name="Gostincar C."/>
            <person name="Stajich J.E."/>
            <person name="Zupancic J."/>
            <person name="Zalar P."/>
            <person name="Gunde-Cimerman N."/>
        </authorList>
    </citation>
    <scope>NUCLEOTIDE SEQUENCE [LARGE SCALE GENOMIC DNA]</scope>
    <source>
        <strain evidence="2 3">EXF-562</strain>
    </source>
</reference>
<organism evidence="2 3">
    <name type="scientific">Hortaea werneckii</name>
    <name type="common">Black yeast</name>
    <name type="synonym">Cladosporium werneckii</name>
    <dbReference type="NCBI Taxonomy" id="91943"/>
    <lineage>
        <taxon>Eukaryota</taxon>
        <taxon>Fungi</taxon>
        <taxon>Dikarya</taxon>
        <taxon>Ascomycota</taxon>
        <taxon>Pezizomycotina</taxon>
        <taxon>Dothideomycetes</taxon>
        <taxon>Dothideomycetidae</taxon>
        <taxon>Mycosphaerellales</taxon>
        <taxon>Teratosphaeriaceae</taxon>
        <taxon>Hortaea</taxon>
    </lineage>
</organism>
<name>A0A3M7H8A8_HORWE</name>
<feature type="region of interest" description="Disordered" evidence="1">
    <location>
        <begin position="246"/>
        <end position="286"/>
    </location>
</feature>
<feature type="compositionally biased region" description="Basic and acidic residues" evidence="1">
    <location>
        <begin position="196"/>
        <end position="208"/>
    </location>
</feature>
<feature type="compositionally biased region" description="Basic and acidic residues" evidence="1">
    <location>
        <begin position="249"/>
        <end position="259"/>
    </location>
</feature>
<accession>A0A3M7H8A8</accession>
<protein>
    <submittedName>
        <fullName evidence="2">Uncharacterized protein</fullName>
    </submittedName>
</protein>
<evidence type="ECO:0000313" key="2">
    <source>
        <dbReference type="EMBL" id="RMZ09102.1"/>
    </source>
</evidence>
<evidence type="ECO:0000256" key="1">
    <source>
        <dbReference type="SAM" id="MobiDB-lite"/>
    </source>
</evidence>
<feature type="region of interest" description="Disordered" evidence="1">
    <location>
        <begin position="106"/>
        <end position="208"/>
    </location>
</feature>
<feature type="compositionally biased region" description="Polar residues" evidence="1">
    <location>
        <begin position="107"/>
        <end position="119"/>
    </location>
</feature>
<proteinExistence type="predicted"/>
<comment type="caution">
    <text evidence="2">The sequence shown here is derived from an EMBL/GenBank/DDBJ whole genome shotgun (WGS) entry which is preliminary data.</text>
</comment>
<feature type="compositionally biased region" description="Polar residues" evidence="1">
    <location>
        <begin position="260"/>
        <end position="271"/>
    </location>
</feature>
<dbReference type="EMBL" id="QWIS01000078">
    <property type="protein sequence ID" value="RMZ09102.1"/>
    <property type="molecule type" value="Genomic_DNA"/>
</dbReference>
<feature type="compositionally biased region" description="Basic and acidic residues" evidence="1">
    <location>
        <begin position="147"/>
        <end position="160"/>
    </location>
</feature>
<gene>
    <name evidence="2" type="ORF">D0860_04398</name>
</gene>
<sequence>MSSTSSWIDGKSSGDVVEPDALTEVTGYIDMLFAREGRAEASNGQWRVCIAVSYPMSEASGNVSAAELPTNEVGQASQAAVVCPLATYTAGGDMTEAEIANADERCSMTTESHQPSGGQEDSLPDNAAMSASHGEEDSQMQLDDDPISSRKEQDSPESRSGRANFRSTSSKIANLRAAFEKDTSTEGPPSRNFARSADRRRERSAECGRQCQDEIGKLRDERDREEEMKIALEEKCTKLEEELEALEQQTHEQKKETRDSSPGQETNGTNGHNHKEARASSAQSDEVHLLQQQLAELKKTISTSTRMSSSVTDSTFAQEMGVLHHELQNWIVLNFRRAKMDIAPNELCNRLEGTGDFERVAWLQQVFRVFDPSAKLAFLQCVATVSLLDVFCAELVFGLREEEQWCADLLKSADSMQKTLGSVAYAKWRAATVEAVCQSAGFQDLLQKAIERVAESICHSLYKLTEIDAGESGKQSLVGIIKRTASLAHLFSFQQAQYQFLLPNPGTPFDAETMEDIAEDGEELSSSVISCVTFPSIIKNGDECGDNTHLRNVIMKSRVLCREVGS</sequence>